<sequence length="310" mass="35335">MKRWKKYLRMGAFVALLIIALGAMGFSMVNNQAGMVLTDQETFKTKDVLMVLKKAGLELKISKEPALAPKECALGRVEPKVYDIDDGLSQLYIYEFNSTLERRTTLEELSGRGDPNSQDPFSRDPFIKAQKLSRAYGAKNMVMVLVYNITLENMENETKILTPITLTVGKTIFYELNQGRKFVLQGEGEHWEGKLVVSTYEEQWTDEKGYKRTQTNSTELPLIRYKGNPEEIRDITYRFEWPGGASSLTSDDGFRQGNFDDEQTSVYGGSNLWWGWFGFGTGRVPEEDDTCDFSVRWNGGEEERVTLKAQ</sequence>
<dbReference type="InterPro" id="IPR018734">
    <property type="entry name" value="DUF2275"/>
</dbReference>
<dbReference type="eggNOG" id="COG4219">
    <property type="taxonomic scope" value="Bacteria"/>
</dbReference>
<dbReference type="Pfam" id="PF10039">
    <property type="entry name" value="DUF2275"/>
    <property type="match status" value="1"/>
</dbReference>
<accession>L0F3J0</accession>
<protein>
    <submittedName>
        <fullName evidence="2">Putative integral membrane protein (DUF2275)</fullName>
    </submittedName>
</protein>
<evidence type="ECO:0000259" key="1">
    <source>
        <dbReference type="Pfam" id="PF10039"/>
    </source>
</evidence>
<dbReference type="EMBL" id="CP003344">
    <property type="protein sequence ID" value="AGA68409.1"/>
    <property type="molecule type" value="Genomic_DNA"/>
</dbReference>
<dbReference type="RefSeq" id="WP_015261410.1">
    <property type="nucleotide sequence ID" value="NC_019903.1"/>
</dbReference>
<keyword evidence="3" id="KW-1185">Reference proteome</keyword>
<organism evidence="2 3">
    <name type="scientific">Desulfitobacterium dichloroeliminans (strain LMG P-21439 / DCA1)</name>
    <dbReference type="NCBI Taxonomy" id="871963"/>
    <lineage>
        <taxon>Bacteria</taxon>
        <taxon>Bacillati</taxon>
        <taxon>Bacillota</taxon>
        <taxon>Clostridia</taxon>
        <taxon>Eubacteriales</taxon>
        <taxon>Desulfitobacteriaceae</taxon>
        <taxon>Desulfitobacterium</taxon>
    </lineage>
</organism>
<gene>
    <name evidence="2" type="ordered locus">Desdi_0886</name>
</gene>
<dbReference type="AlphaFoldDB" id="L0F3J0"/>
<reference evidence="3" key="1">
    <citation type="submission" date="2012-02" db="EMBL/GenBank/DDBJ databases">
        <title>Complete sequence of Desulfitobacterium dichloroeliminans LMG P-21439.</title>
        <authorList>
            <person name="Lucas S."/>
            <person name="Han J."/>
            <person name="Lapidus A."/>
            <person name="Cheng J.-F."/>
            <person name="Goodwin L."/>
            <person name="Pitluck S."/>
            <person name="Peters L."/>
            <person name="Ovchinnikova G."/>
            <person name="Teshima H."/>
            <person name="Detter J.C."/>
            <person name="Han C."/>
            <person name="Tapia R."/>
            <person name="Land M."/>
            <person name="Hauser L."/>
            <person name="Kyrpides N."/>
            <person name="Ivanova N."/>
            <person name="Pagani I."/>
            <person name="Kruse T."/>
            <person name="de Vos W.M."/>
            <person name="Boon N."/>
            <person name="Smidt H."/>
            <person name="Woyke T."/>
        </authorList>
    </citation>
    <scope>NUCLEOTIDE SEQUENCE [LARGE SCALE GENOMIC DNA]</scope>
    <source>
        <strain evidence="3">LMG P-21439 / DCA1</strain>
    </source>
</reference>
<dbReference type="KEGG" id="ddl:Desdi_0886"/>
<name>L0F3J0_DESDL</name>
<evidence type="ECO:0000313" key="3">
    <source>
        <dbReference type="Proteomes" id="UP000010797"/>
    </source>
</evidence>
<proteinExistence type="predicted"/>
<feature type="domain" description="DUF2275" evidence="1">
    <location>
        <begin position="3"/>
        <end position="234"/>
    </location>
</feature>
<dbReference type="STRING" id="871963.Desdi_0886"/>
<evidence type="ECO:0000313" key="2">
    <source>
        <dbReference type="EMBL" id="AGA68409.1"/>
    </source>
</evidence>
<dbReference type="HOGENOM" id="CLU_068854_0_0_9"/>
<dbReference type="Proteomes" id="UP000010797">
    <property type="component" value="Chromosome"/>
</dbReference>